<comment type="caution">
    <text evidence="1">The sequence shown here is derived from an EMBL/GenBank/DDBJ whole genome shotgun (WGS) entry which is preliminary data.</text>
</comment>
<evidence type="ECO:0000313" key="2">
    <source>
        <dbReference type="Proteomes" id="UP000324222"/>
    </source>
</evidence>
<gene>
    <name evidence="1" type="ORF">E2C01_043225</name>
</gene>
<dbReference type="Proteomes" id="UP000324222">
    <property type="component" value="Unassembled WGS sequence"/>
</dbReference>
<evidence type="ECO:0000313" key="1">
    <source>
        <dbReference type="EMBL" id="MPC49426.1"/>
    </source>
</evidence>
<sequence length="60" mass="6286">MKIILKAKEGVTGCNSVARGTTAADLWHLLAAGSHSQHPYSWVALPLTGSDALAVVRSVE</sequence>
<accession>A0A5B7FV54</accession>
<reference evidence="1 2" key="1">
    <citation type="submission" date="2019-05" db="EMBL/GenBank/DDBJ databases">
        <title>Another draft genome of Portunus trituberculatus and its Hox gene families provides insights of decapod evolution.</title>
        <authorList>
            <person name="Jeong J.-H."/>
            <person name="Song I."/>
            <person name="Kim S."/>
            <person name="Choi T."/>
            <person name="Kim D."/>
            <person name="Ryu S."/>
            <person name="Kim W."/>
        </authorList>
    </citation>
    <scope>NUCLEOTIDE SEQUENCE [LARGE SCALE GENOMIC DNA]</scope>
    <source>
        <tissue evidence="1">Muscle</tissue>
    </source>
</reference>
<keyword evidence="2" id="KW-1185">Reference proteome</keyword>
<organism evidence="1 2">
    <name type="scientific">Portunus trituberculatus</name>
    <name type="common">Swimming crab</name>
    <name type="synonym">Neptunus trituberculatus</name>
    <dbReference type="NCBI Taxonomy" id="210409"/>
    <lineage>
        <taxon>Eukaryota</taxon>
        <taxon>Metazoa</taxon>
        <taxon>Ecdysozoa</taxon>
        <taxon>Arthropoda</taxon>
        <taxon>Crustacea</taxon>
        <taxon>Multicrustacea</taxon>
        <taxon>Malacostraca</taxon>
        <taxon>Eumalacostraca</taxon>
        <taxon>Eucarida</taxon>
        <taxon>Decapoda</taxon>
        <taxon>Pleocyemata</taxon>
        <taxon>Brachyura</taxon>
        <taxon>Eubrachyura</taxon>
        <taxon>Portunoidea</taxon>
        <taxon>Portunidae</taxon>
        <taxon>Portuninae</taxon>
        <taxon>Portunus</taxon>
    </lineage>
</organism>
<name>A0A5B7FV54_PORTR</name>
<proteinExistence type="predicted"/>
<dbReference type="AlphaFoldDB" id="A0A5B7FV54"/>
<protein>
    <submittedName>
        <fullName evidence="1">Uncharacterized protein</fullName>
    </submittedName>
</protein>
<dbReference type="EMBL" id="VSRR010008868">
    <property type="protein sequence ID" value="MPC49426.1"/>
    <property type="molecule type" value="Genomic_DNA"/>
</dbReference>